<evidence type="ECO:0000313" key="2">
    <source>
        <dbReference type="EMBL" id="KAF3423553.1"/>
    </source>
</evidence>
<sequence>MSFKFDTWKKSITVIYITFSSRWAYYSSSIHDYFRKGGFQFLSEIEMGSRFLTLCGFTVGQLVHLFFLTVMGQFVVNSNEEIFQRMYDR</sequence>
<comment type="caution">
    <text evidence="2">The sequence shown here is derived from an EMBL/GenBank/DDBJ whole genome shotgun (WGS) entry which is preliminary data.</text>
</comment>
<keyword evidence="1" id="KW-0472">Membrane</keyword>
<dbReference type="Proteomes" id="UP000655588">
    <property type="component" value="Unassembled WGS sequence"/>
</dbReference>
<accession>A0A833W7T0</accession>
<keyword evidence="1" id="KW-0812">Transmembrane</keyword>
<proteinExistence type="predicted"/>
<reference evidence="2" key="1">
    <citation type="submission" date="2019-11" db="EMBL/GenBank/DDBJ databases">
        <title>The nuclear and mitochondrial genomes of Frieseomelitta varia - a highly eusocial stingless bee (Meliponini) with a permanently sterile worker caste.</title>
        <authorList>
            <person name="Freitas F.C.P."/>
            <person name="Lourenco A.P."/>
            <person name="Nunes F.M.F."/>
            <person name="Paschoal A.R."/>
            <person name="Abreu F.C.P."/>
            <person name="Barbin F.O."/>
            <person name="Bataglia L."/>
            <person name="Cardoso-Junior C.A.M."/>
            <person name="Cervoni M.S."/>
            <person name="Silva S.R."/>
            <person name="Dalarmi F."/>
            <person name="Del Lama M.A."/>
            <person name="Depintor T.S."/>
            <person name="Ferreira K.M."/>
            <person name="Goria P.S."/>
            <person name="Jaskot M.C."/>
            <person name="Lago D.C."/>
            <person name="Luna-Lucena D."/>
            <person name="Moda L.M."/>
            <person name="Nascimento L."/>
            <person name="Pedrino M."/>
            <person name="Rabico F.O."/>
            <person name="Sanches F.C."/>
            <person name="Santos D.E."/>
            <person name="Santos C.G."/>
            <person name="Vieira J."/>
            <person name="Lopes T.F."/>
            <person name="Barchuk A.R."/>
            <person name="Hartfelder K."/>
            <person name="Simoes Z.L.P."/>
            <person name="Bitondi M.M.G."/>
            <person name="Pinheiro D.G."/>
        </authorList>
    </citation>
    <scope>NUCLEOTIDE SEQUENCE</scope>
    <source>
        <strain evidence="2">USP_RPSP 00005682</strain>
        <tissue evidence="2">Whole individual</tissue>
    </source>
</reference>
<organism evidence="2 3">
    <name type="scientific">Frieseomelitta varia</name>
    <dbReference type="NCBI Taxonomy" id="561572"/>
    <lineage>
        <taxon>Eukaryota</taxon>
        <taxon>Metazoa</taxon>
        <taxon>Ecdysozoa</taxon>
        <taxon>Arthropoda</taxon>
        <taxon>Hexapoda</taxon>
        <taxon>Insecta</taxon>
        <taxon>Pterygota</taxon>
        <taxon>Neoptera</taxon>
        <taxon>Endopterygota</taxon>
        <taxon>Hymenoptera</taxon>
        <taxon>Apocrita</taxon>
        <taxon>Aculeata</taxon>
        <taxon>Apoidea</taxon>
        <taxon>Anthophila</taxon>
        <taxon>Apidae</taxon>
        <taxon>Frieseomelitta</taxon>
    </lineage>
</organism>
<dbReference type="AlphaFoldDB" id="A0A833W7T0"/>
<gene>
    <name evidence="2" type="ORF">E2986_13459</name>
</gene>
<dbReference type="EMBL" id="WNWW01000557">
    <property type="protein sequence ID" value="KAF3423553.1"/>
    <property type="molecule type" value="Genomic_DNA"/>
</dbReference>
<evidence type="ECO:0000256" key="1">
    <source>
        <dbReference type="SAM" id="Phobius"/>
    </source>
</evidence>
<feature type="transmembrane region" description="Helical" evidence="1">
    <location>
        <begin position="51"/>
        <end position="76"/>
    </location>
</feature>
<keyword evidence="3" id="KW-1185">Reference proteome</keyword>
<protein>
    <submittedName>
        <fullName evidence="2">Uncharacterized protein</fullName>
    </submittedName>
</protein>
<evidence type="ECO:0000313" key="3">
    <source>
        <dbReference type="Proteomes" id="UP000655588"/>
    </source>
</evidence>
<name>A0A833W7T0_9HYME</name>
<keyword evidence="1" id="KW-1133">Transmembrane helix</keyword>